<protein>
    <submittedName>
        <fullName evidence="1">Uncharacterized protein</fullName>
    </submittedName>
</protein>
<dbReference type="AlphaFoldDB" id="A0A8J7C504"/>
<dbReference type="EMBL" id="JACXAE010000039">
    <property type="protein sequence ID" value="MBD2772349.1"/>
    <property type="molecule type" value="Genomic_DNA"/>
</dbReference>
<proteinExistence type="predicted"/>
<keyword evidence="2" id="KW-1185">Reference proteome</keyword>
<accession>A0A8J7C504</accession>
<name>A0A8J7C504_9CYAN</name>
<sequence>MNYSDIQDTDFFMCEAFKQILASPDTELEKKLGSEARFAIANYLTTLPKEDFQNPAVMANHIAKFCQLPENENLQEWWGDIYDKLDEDGIDIFVKKSRDPSEEADDEAETKRILTNEGRDIGKYLELWAKEVISQNNQRNQNASNSK</sequence>
<organism evidence="1 2">
    <name type="scientific">Iningainema tapete BLCC-T55</name>
    <dbReference type="NCBI Taxonomy" id="2748662"/>
    <lineage>
        <taxon>Bacteria</taxon>
        <taxon>Bacillati</taxon>
        <taxon>Cyanobacteriota</taxon>
        <taxon>Cyanophyceae</taxon>
        <taxon>Nostocales</taxon>
        <taxon>Scytonemataceae</taxon>
        <taxon>Iningainema tapete</taxon>
    </lineage>
</organism>
<comment type="caution">
    <text evidence="1">The sequence shown here is derived from an EMBL/GenBank/DDBJ whole genome shotgun (WGS) entry which is preliminary data.</text>
</comment>
<dbReference type="RefSeq" id="WP_190826798.1">
    <property type="nucleotide sequence ID" value="NZ_CAWPPI010000039.1"/>
</dbReference>
<dbReference type="Proteomes" id="UP000629098">
    <property type="component" value="Unassembled WGS sequence"/>
</dbReference>
<reference evidence="1" key="1">
    <citation type="submission" date="2020-09" db="EMBL/GenBank/DDBJ databases">
        <title>Iningainema tapete sp. nov. (Scytonemataceae, Cyanobacteria) from greenhouses in central Florida (USA) produces two types of nodularin with biosynthetic potential for microcystin-LR and anabaenopeptins.</title>
        <authorList>
            <person name="Berthold D.E."/>
            <person name="Lefler F.W."/>
            <person name="Huang I.-S."/>
            <person name="Abdulla H."/>
            <person name="Zimba P.V."/>
            <person name="Laughinghouse H.D. IV."/>
        </authorList>
    </citation>
    <scope>NUCLEOTIDE SEQUENCE</scope>
    <source>
        <strain evidence="1">BLCCT55</strain>
    </source>
</reference>
<gene>
    <name evidence="1" type="ORF">ICL16_09750</name>
</gene>
<evidence type="ECO:0000313" key="2">
    <source>
        <dbReference type="Proteomes" id="UP000629098"/>
    </source>
</evidence>
<evidence type="ECO:0000313" key="1">
    <source>
        <dbReference type="EMBL" id="MBD2772349.1"/>
    </source>
</evidence>